<feature type="transmembrane region" description="Helical" evidence="1">
    <location>
        <begin position="191"/>
        <end position="209"/>
    </location>
</feature>
<reference evidence="4 5" key="1">
    <citation type="submission" date="2018-12" db="EMBL/GenBank/DDBJ databases">
        <title>Rubrispira sanarue gen. nov., sp., nov., a member of the order Silvanigrellales, isolated from a brackish lake in Hamamatsu Japan.</title>
        <authorList>
            <person name="Maejima Y."/>
            <person name="Iino T."/>
            <person name="Muraguchi Y."/>
            <person name="Fukuda K."/>
            <person name="Nojiri H."/>
            <person name="Ohkuma M."/>
            <person name="Moriuchi R."/>
            <person name="Dohra H."/>
            <person name="Kimbara K."/>
            <person name="Shintani M."/>
        </authorList>
    </citation>
    <scope>NUCLEOTIDE SEQUENCE [LARGE SCALE GENOMIC DNA]</scope>
    <source>
        <strain evidence="4 5">RF1110005</strain>
    </source>
</reference>
<evidence type="ECO:0000259" key="3">
    <source>
        <dbReference type="Pfam" id="PF19040"/>
    </source>
</evidence>
<feature type="domain" description="SGNH" evidence="3">
    <location>
        <begin position="325"/>
        <end position="548"/>
    </location>
</feature>
<dbReference type="Pfam" id="PF19040">
    <property type="entry name" value="SGNH"/>
    <property type="match status" value="1"/>
</dbReference>
<dbReference type="GO" id="GO:0016020">
    <property type="term" value="C:membrane"/>
    <property type="evidence" value="ECO:0007669"/>
    <property type="project" value="TreeGrafter"/>
</dbReference>
<dbReference type="PANTHER" id="PTHR23028">
    <property type="entry name" value="ACETYLTRANSFERASE"/>
    <property type="match status" value="1"/>
</dbReference>
<evidence type="ECO:0000313" key="4">
    <source>
        <dbReference type="EMBL" id="BBH52773.1"/>
    </source>
</evidence>
<dbReference type="InterPro" id="IPR043968">
    <property type="entry name" value="SGNH"/>
</dbReference>
<dbReference type="KEGG" id="sbf:JCM31447_12160"/>
<keyword evidence="4" id="KW-0012">Acyltransferase</keyword>
<gene>
    <name evidence="4" type="ORF">JCM31447_12160</name>
</gene>
<keyword evidence="1" id="KW-1133">Transmembrane helix</keyword>
<feature type="transmembrane region" description="Helical" evidence="1">
    <location>
        <begin position="229"/>
        <end position="249"/>
    </location>
</feature>
<evidence type="ECO:0000259" key="2">
    <source>
        <dbReference type="Pfam" id="PF01757"/>
    </source>
</evidence>
<dbReference type="AlphaFoldDB" id="A0A4P2VI70"/>
<dbReference type="GO" id="GO:0016747">
    <property type="term" value="F:acyltransferase activity, transferring groups other than amino-acyl groups"/>
    <property type="evidence" value="ECO:0007669"/>
    <property type="project" value="InterPro"/>
</dbReference>
<keyword evidence="4" id="KW-0808">Transferase</keyword>
<accession>A0A4P2VI70</accession>
<keyword evidence="1" id="KW-0472">Membrane</keyword>
<proteinExistence type="predicted"/>
<feature type="transmembrane region" description="Helical" evidence="1">
    <location>
        <begin position="106"/>
        <end position="128"/>
    </location>
</feature>
<evidence type="ECO:0000256" key="1">
    <source>
        <dbReference type="SAM" id="Phobius"/>
    </source>
</evidence>
<dbReference type="PANTHER" id="PTHR23028:SF53">
    <property type="entry name" value="ACYL_TRANSF_3 DOMAIN-CONTAINING PROTEIN"/>
    <property type="match status" value="1"/>
</dbReference>
<feature type="transmembrane region" description="Helical" evidence="1">
    <location>
        <begin position="261"/>
        <end position="280"/>
    </location>
</feature>
<dbReference type="GO" id="GO:0000271">
    <property type="term" value="P:polysaccharide biosynthetic process"/>
    <property type="evidence" value="ECO:0007669"/>
    <property type="project" value="TreeGrafter"/>
</dbReference>
<dbReference type="InterPro" id="IPR002656">
    <property type="entry name" value="Acyl_transf_3_dom"/>
</dbReference>
<feature type="transmembrane region" description="Helical" evidence="1">
    <location>
        <begin position="78"/>
        <end position="100"/>
    </location>
</feature>
<dbReference type="Proteomes" id="UP000291236">
    <property type="component" value="Chromosome"/>
</dbReference>
<name>A0A4P2VI70_FLUSA</name>
<dbReference type="InterPro" id="IPR050879">
    <property type="entry name" value="Acyltransferase_3"/>
</dbReference>
<dbReference type="EMBL" id="AP019368">
    <property type="protein sequence ID" value="BBH52773.1"/>
    <property type="molecule type" value="Genomic_DNA"/>
</dbReference>
<sequence length="573" mass="66609">MLILGWLLLFEREFKYLGKHIAGGIGFISNELQWRENVDYFNSGFKPLQNLWSLGVEEQFYLLWPFLAILCWKYNKNFLKIIVSMFFISFLINIFSLYIFEKMSEAYLMTFSRLWEIIAGCFLGYITLYKEIKSNPILNNLKSISGFFLITLSLCFIDSTRFFPGFWALLPVAATYLIIDSGPKAFLNQKILANKLLVYIGLISYPIYLWHWPLLIYNKLLAKDNPSNASLVIIFIMTIILSIITYHLLEKSIKRINKKTAIYSLVPIAISLLIIGISGYKRLLKPYSSQFNLETFNAAVEDWDFPTKNLYKLKYNNSYYYESSNDKDKILFMGDSNMEQYAPRIEKILYDHPNLKKNTILFTGSGCMPIKNVKILGKTGCQEYLQDVYNFAEDPQIPTVVISGLWLGYLSKDSKAYYEKNDFKEYLNKSELAKDKMLKEFEDSIKRLVELKKSVYVVLNIPIGNEFSPTHMISRSLFNNNFSPIIKDMNKNEFLDSENGFLKKLKQAALKGGAQVIDPLDYLCNENSVCLTLFQNKPFYKDSGHLCASFVRENIKYLDFIFIKKSEILQQTF</sequence>
<feature type="transmembrane region" description="Helical" evidence="1">
    <location>
        <begin position="163"/>
        <end position="179"/>
    </location>
</feature>
<evidence type="ECO:0000313" key="5">
    <source>
        <dbReference type="Proteomes" id="UP000291236"/>
    </source>
</evidence>
<keyword evidence="5" id="KW-1185">Reference proteome</keyword>
<protein>
    <submittedName>
        <fullName evidence="4">Acyltransferase</fullName>
    </submittedName>
</protein>
<dbReference type="Pfam" id="PF01757">
    <property type="entry name" value="Acyl_transf_3"/>
    <property type="match status" value="1"/>
</dbReference>
<keyword evidence="1" id="KW-0812">Transmembrane</keyword>
<organism evidence="4 5">
    <name type="scientific">Fluviispira sanaruensis</name>
    <dbReference type="NCBI Taxonomy" id="2493639"/>
    <lineage>
        <taxon>Bacteria</taxon>
        <taxon>Pseudomonadati</taxon>
        <taxon>Bdellovibrionota</taxon>
        <taxon>Oligoflexia</taxon>
        <taxon>Silvanigrellales</taxon>
        <taxon>Silvanigrellaceae</taxon>
        <taxon>Fluviispira</taxon>
    </lineage>
</organism>
<feature type="domain" description="Acyltransferase 3" evidence="2">
    <location>
        <begin position="39"/>
        <end position="246"/>
    </location>
</feature>